<keyword evidence="2" id="KW-1185">Reference proteome</keyword>
<reference evidence="1 2" key="1">
    <citation type="submission" date="2014-04" db="EMBL/GenBank/DDBJ databases">
        <title>A new species of microsporidia sheds light on the evolution of extreme parasitism.</title>
        <authorList>
            <person name="Haag K.L."/>
            <person name="James T.Y."/>
            <person name="Larsson R."/>
            <person name="Schaer T.M."/>
            <person name="Refardt D."/>
            <person name="Pombert J.-F."/>
            <person name="Ebert D."/>
        </authorList>
    </citation>
    <scope>NUCLEOTIDE SEQUENCE [LARGE SCALE GENOMIC DNA]</scope>
    <source>
        <strain evidence="1 2">UGP3</strain>
        <tissue evidence="1">Spores</tissue>
    </source>
</reference>
<gene>
    <name evidence="1" type="ORF">DI09_140p30</name>
</gene>
<name>A0A098VU98_9MICR</name>
<dbReference type="OrthoDB" id="2400484at2759"/>
<dbReference type="AlphaFoldDB" id="A0A098VU98"/>
<comment type="caution">
    <text evidence="1">The sequence shown here is derived from an EMBL/GenBank/DDBJ whole genome shotgun (WGS) entry which is preliminary data.</text>
</comment>
<evidence type="ECO:0000313" key="1">
    <source>
        <dbReference type="EMBL" id="KGG52708.1"/>
    </source>
</evidence>
<proteinExistence type="predicted"/>
<dbReference type="HOGENOM" id="CLU_2038622_0_0_1"/>
<protein>
    <submittedName>
        <fullName evidence="1">Uncharacterized protein</fullName>
    </submittedName>
</protein>
<sequence>MVITLVSVATKPEQCQLSIEAKGPLLRSALALLKENEMLALFQVAYVSISAGTLPPSRDTPEANMLSDKLSNGEGIPLILFIGFTLVVTLSPKHRCPRCWLHRADVFASPCIRCAEALENK</sequence>
<dbReference type="VEuPathDB" id="MicrosporidiaDB:DI09_140p30"/>
<evidence type="ECO:0000313" key="2">
    <source>
        <dbReference type="Proteomes" id="UP000029725"/>
    </source>
</evidence>
<organism evidence="1 2">
    <name type="scientific">Mitosporidium daphniae</name>
    <dbReference type="NCBI Taxonomy" id="1485682"/>
    <lineage>
        <taxon>Eukaryota</taxon>
        <taxon>Fungi</taxon>
        <taxon>Fungi incertae sedis</taxon>
        <taxon>Microsporidia</taxon>
        <taxon>Mitosporidium</taxon>
    </lineage>
</organism>
<accession>A0A098VU98</accession>
<dbReference type="RefSeq" id="XP_013239144.1">
    <property type="nucleotide sequence ID" value="XM_013383690.1"/>
</dbReference>
<dbReference type="EMBL" id="JMKJ01000045">
    <property type="protein sequence ID" value="KGG52708.1"/>
    <property type="molecule type" value="Genomic_DNA"/>
</dbReference>
<dbReference type="Gene3D" id="1.10.730.20">
    <property type="match status" value="1"/>
</dbReference>
<dbReference type="GeneID" id="25258405"/>
<dbReference type="Proteomes" id="UP000029725">
    <property type="component" value="Unassembled WGS sequence"/>
</dbReference>